<gene>
    <name evidence="1" type="ORF">H0E87_029737</name>
</gene>
<keyword evidence="2" id="KW-1185">Reference proteome</keyword>
<proteinExistence type="predicted"/>
<evidence type="ECO:0000313" key="1">
    <source>
        <dbReference type="EMBL" id="KAH8482402.1"/>
    </source>
</evidence>
<sequence length="106" mass="11534">ATDSSTGDFADEPVAPFFSADESNRGLNSFPPPFFVKDLLFVWLDRVSGSSSVHIQATPTTIVGVDFSIDTVSARFFDDFGTWVDALQLLIKASSHDRVSPNFSSL</sequence>
<protein>
    <submittedName>
        <fullName evidence="1">Uncharacterized protein</fullName>
    </submittedName>
</protein>
<dbReference type="EMBL" id="JACEGQ020000018">
    <property type="protein sequence ID" value="KAH8482402.1"/>
    <property type="molecule type" value="Genomic_DNA"/>
</dbReference>
<feature type="non-terminal residue" evidence="1">
    <location>
        <position position="1"/>
    </location>
</feature>
<organism evidence="1 2">
    <name type="scientific">Populus deltoides</name>
    <name type="common">Eastern poplar</name>
    <name type="synonym">Eastern cottonwood</name>
    <dbReference type="NCBI Taxonomy" id="3696"/>
    <lineage>
        <taxon>Eukaryota</taxon>
        <taxon>Viridiplantae</taxon>
        <taxon>Streptophyta</taxon>
        <taxon>Embryophyta</taxon>
        <taxon>Tracheophyta</taxon>
        <taxon>Spermatophyta</taxon>
        <taxon>Magnoliopsida</taxon>
        <taxon>eudicotyledons</taxon>
        <taxon>Gunneridae</taxon>
        <taxon>Pentapetalae</taxon>
        <taxon>rosids</taxon>
        <taxon>fabids</taxon>
        <taxon>Malpighiales</taxon>
        <taxon>Salicaceae</taxon>
        <taxon>Saliceae</taxon>
        <taxon>Populus</taxon>
    </lineage>
</organism>
<name>A0A8T2WPR5_POPDE</name>
<evidence type="ECO:0000313" key="2">
    <source>
        <dbReference type="Proteomes" id="UP000807159"/>
    </source>
</evidence>
<dbReference type="AlphaFoldDB" id="A0A8T2WPR5"/>
<reference evidence="1" key="1">
    <citation type="journal article" date="2021" name="J. Hered.">
        <title>Genome Assembly of Salicaceae Populus deltoides (Eastern Cottonwood) I-69 Based on Nanopore Sequencing and Hi-C Technologies.</title>
        <authorList>
            <person name="Bai S."/>
            <person name="Wu H."/>
            <person name="Zhang J."/>
            <person name="Pan Z."/>
            <person name="Zhao W."/>
            <person name="Li Z."/>
            <person name="Tong C."/>
        </authorList>
    </citation>
    <scope>NUCLEOTIDE SEQUENCE</scope>
    <source>
        <tissue evidence="1">Leaf</tissue>
    </source>
</reference>
<accession>A0A8T2WPR5</accession>
<comment type="caution">
    <text evidence="1">The sequence shown here is derived from an EMBL/GenBank/DDBJ whole genome shotgun (WGS) entry which is preliminary data.</text>
</comment>
<dbReference type="Proteomes" id="UP000807159">
    <property type="component" value="Chromosome 18"/>
</dbReference>